<dbReference type="Proteomes" id="UP000244193">
    <property type="component" value="Chromosome"/>
</dbReference>
<dbReference type="InterPro" id="IPR025245">
    <property type="entry name" value="DUF4197"/>
</dbReference>
<sequence>MKKILLLLLVFPLAGNAQLKGILKKASDKVESVTKGNSGVDIGAGLKEALNKGVTEQVSKLTARDGFYKNEAVRILMPAELQQVDKTLRKMGMAKLADEGILMLNRAAEDAVKEATPIFIDAIKGITIKDAKNILMGDDNAATVYLQSETTAPLYAKFLPVVRQSIGKVGADVVWASIIRKYNSVPLVTKVNPDINDYVTNRALDGVFKMITVEEKNIRNNLDSRTSDLLRKVFAMQDHK</sequence>
<dbReference type="KEGG" id="fmg:HYN48_09795"/>
<keyword evidence="3" id="KW-1185">Reference proteome</keyword>
<keyword evidence="1" id="KW-0732">Signal</keyword>
<name>A0A2S0REI5_9FLAO</name>
<proteinExistence type="predicted"/>
<feature type="chain" id="PRO_5015683578" evidence="1">
    <location>
        <begin position="18"/>
        <end position="240"/>
    </location>
</feature>
<evidence type="ECO:0000313" key="2">
    <source>
        <dbReference type="EMBL" id="AWA30357.1"/>
    </source>
</evidence>
<dbReference type="Pfam" id="PF13852">
    <property type="entry name" value="DUF4197"/>
    <property type="match status" value="1"/>
</dbReference>
<gene>
    <name evidence="2" type="ORF">HYN48_09795</name>
</gene>
<reference evidence="2 3" key="1">
    <citation type="submission" date="2018-04" db="EMBL/GenBank/DDBJ databases">
        <title>Genome sequencing of Flavobacterium sp. HYN0048.</title>
        <authorList>
            <person name="Yi H."/>
            <person name="Baek C."/>
        </authorList>
    </citation>
    <scope>NUCLEOTIDE SEQUENCE [LARGE SCALE GENOMIC DNA]</scope>
    <source>
        <strain evidence="2 3">HYN0048</strain>
    </source>
</reference>
<protein>
    <submittedName>
        <fullName evidence="2">DUF4197 domain-containing protein</fullName>
    </submittedName>
</protein>
<evidence type="ECO:0000313" key="3">
    <source>
        <dbReference type="Proteomes" id="UP000244193"/>
    </source>
</evidence>
<accession>A0A2S0REI5</accession>
<evidence type="ECO:0000256" key="1">
    <source>
        <dbReference type="SAM" id="SignalP"/>
    </source>
</evidence>
<dbReference type="OrthoDB" id="5292580at2"/>
<organism evidence="2 3">
    <name type="scientific">Flavobacterium magnum</name>
    <dbReference type="NCBI Taxonomy" id="2162713"/>
    <lineage>
        <taxon>Bacteria</taxon>
        <taxon>Pseudomonadati</taxon>
        <taxon>Bacteroidota</taxon>
        <taxon>Flavobacteriia</taxon>
        <taxon>Flavobacteriales</taxon>
        <taxon>Flavobacteriaceae</taxon>
        <taxon>Flavobacterium</taxon>
    </lineage>
</organism>
<feature type="signal peptide" evidence="1">
    <location>
        <begin position="1"/>
        <end position="17"/>
    </location>
</feature>
<dbReference type="RefSeq" id="WP_108371165.1">
    <property type="nucleotide sequence ID" value="NZ_CP028811.1"/>
</dbReference>
<dbReference type="AlphaFoldDB" id="A0A2S0REI5"/>
<dbReference type="EMBL" id="CP028811">
    <property type="protein sequence ID" value="AWA30357.1"/>
    <property type="molecule type" value="Genomic_DNA"/>
</dbReference>